<protein>
    <submittedName>
        <fullName evidence="1">Uncharacterized protein</fullName>
    </submittedName>
</protein>
<evidence type="ECO:0000313" key="2">
    <source>
        <dbReference type="Proteomes" id="UP000065261"/>
    </source>
</evidence>
<organism evidence="1">
    <name type="scientific">Pseudoalteromonas translucida KMM 520</name>
    <dbReference type="NCBI Taxonomy" id="1315283"/>
    <lineage>
        <taxon>Bacteria</taxon>
        <taxon>Pseudomonadati</taxon>
        <taxon>Pseudomonadota</taxon>
        <taxon>Gammaproteobacteria</taxon>
        <taxon>Alteromonadales</taxon>
        <taxon>Pseudoalteromonadaceae</taxon>
        <taxon>Pseudoalteromonas</taxon>
    </lineage>
</organism>
<dbReference type="EMBL" id="CP011034">
    <property type="protein sequence ID" value="ALS34536.1"/>
    <property type="molecule type" value="Genomic_DNA"/>
</dbReference>
<evidence type="ECO:0000313" key="1">
    <source>
        <dbReference type="EMBL" id="ALS34536.1"/>
    </source>
</evidence>
<reference evidence="1 2" key="1">
    <citation type="submission" date="2015-03" db="EMBL/GenBank/DDBJ databases">
        <authorList>
            <person name="Murphy D."/>
        </authorList>
    </citation>
    <scope>NUCLEOTIDE SEQUENCE [LARGE SCALE GENOMIC DNA]</scope>
    <source>
        <strain evidence="1 2">KMM 520</strain>
    </source>
</reference>
<accession>A0A0U2X1P2</accession>
<gene>
    <name evidence="1" type="ORF">PTRA_a3582</name>
</gene>
<name>A0A0U2X1P2_9GAMM</name>
<dbReference type="Proteomes" id="UP000065261">
    <property type="component" value="Chromosome I"/>
</dbReference>
<proteinExistence type="predicted"/>
<dbReference type="KEGG" id="ptn:PTRA_a3582"/>
<dbReference type="AlphaFoldDB" id="A0A0U2X1P2"/>
<sequence length="50" mass="5380">MPPANADSPAFIPQPKKIITVVTNATTPCRRINFNAASLYGLANLFVTFS</sequence>